<dbReference type="Pfam" id="PF05389">
    <property type="entry name" value="MecA"/>
    <property type="match status" value="1"/>
</dbReference>
<dbReference type="PANTHER" id="PTHR39161:SF1">
    <property type="entry name" value="ADAPTER PROTEIN MECA 1"/>
    <property type="match status" value="1"/>
</dbReference>
<proteinExistence type="inferred from homology"/>
<accession>A0ABR7IB22</accession>
<evidence type="ECO:0000313" key="3">
    <source>
        <dbReference type="Proteomes" id="UP000621540"/>
    </source>
</evidence>
<dbReference type="InterPro" id="IPR038471">
    <property type="entry name" value="MecA_C_sf"/>
</dbReference>
<dbReference type="PANTHER" id="PTHR39161">
    <property type="entry name" value="ADAPTER PROTEIN MECA"/>
    <property type="match status" value="1"/>
</dbReference>
<name>A0ABR7IB22_9FIRM</name>
<evidence type="ECO:0000313" key="2">
    <source>
        <dbReference type="EMBL" id="MBC5754112.1"/>
    </source>
</evidence>
<comment type="similarity">
    <text evidence="1">Belongs to the MecA family.</text>
</comment>
<comment type="caution">
    <text evidence="2">The sequence shown here is derived from an EMBL/GenBank/DDBJ whole genome shotgun (WGS) entry which is preliminary data.</text>
</comment>
<protein>
    <submittedName>
        <fullName evidence="2">Adaptor protein MecA</fullName>
    </submittedName>
</protein>
<dbReference type="RefSeq" id="WP_186982257.1">
    <property type="nucleotide sequence ID" value="NZ_JACOQH010000005.1"/>
</dbReference>
<gene>
    <name evidence="2" type="ORF">H8Z76_08730</name>
</gene>
<reference evidence="2 3" key="1">
    <citation type="submission" date="2020-08" db="EMBL/GenBank/DDBJ databases">
        <title>Genome public.</title>
        <authorList>
            <person name="Liu C."/>
            <person name="Sun Q."/>
        </authorList>
    </citation>
    <scope>NUCLEOTIDE SEQUENCE [LARGE SCALE GENOMIC DNA]</scope>
    <source>
        <strain evidence="2 3">BX0805</strain>
    </source>
</reference>
<evidence type="ECO:0000256" key="1">
    <source>
        <dbReference type="ARBA" id="ARBA00005397"/>
    </source>
</evidence>
<sequence>MKFKRIDTETVRCLISEEELSENGLVLDDFFNNKGKTEEFVRRVIAMAEQEVDYRVQGGPVSVQVAVLDNRMLALTLSEKQEQNIMEMIKNLRSAVEVLKEVTNQTAGQPETEKPAEKAEKSIEDLIREGGRLDRDIYELEFLSLDHVMRFCAAVICGDVVKSSLYKLAGNDRFYLLLEKEPLTDAEFCKLLGASLDFAEAIYSDGRMKAYLEEHGTLLLKKQAVQQLHSL</sequence>
<keyword evidence="3" id="KW-1185">Reference proteome</keyword>
<dbReference type="Proteomes" id="UP000621540">
    <property type="component" value="Unassembled WGS sequence"/>
</dbReference>
<dbReference type="InterPro" id="IPR008681">
    <property type="entry name" value="Neg-reg_MecA"/>
</dbReference>
<dbReference type="EMBL" id="JACOQH010000005">
    <property type="protein sequence ID" value="MBC5754112.1"/>
    <property type="molecule type" value="Genomic_DNA"/>
</dbReference>
<dbReference type="Gene3D" id="3.30.70.1950">
    <property type="match status" value="1"/>
</dbReference>
<organism evidence="2 3">
    <name type="scientific">Roseburia yibonii</name>
    <dbReference type="NCBI Taxonomy" id="2763063"/>
    <lineage>
        <taxon>Bacteria</taxon>
        <taxon>Bacillati</taxon>
        <taxon>Bacillota</taxon>
        <taxon>Clostridia</taxon>
        <taxon>Lachnospirales</taxon>
        <taxon>Lachnospiraceae</taxon>
        <taxon>Roseburia</taxon>
    </lineage>
</organism>